<dbReference type="SMART" id="SM00303">
    <property type="entry name" value="GPS"/>
    <property type="match status" value="1"/>
</dbReference>
<dbReference type="SMART" id="SM00181">
    <property type="entry name" value="EGF"/>
    <property type="match status" value="4"/>
</dbReference>
<evidence type="ECO:0000256" key="6">
    <source>
        <dbReference type="ARBA" id="ARBA00022692"/>
    </source>
</evidence>
<feature type="chain" id="PRO_5006868596" evidence="22">
    <location>
        <begin position="21"/>
        <end position="2770"/>
    </location>
</feature>
<dbReference type="GO" id="GO:0007166">
    <property type="term" value="P:cell surface receptor signaling pathway"/>
    <property type="evidence" value="ECO:0007669"/>
    <property type="project" value="InterPro"/>
</dbReference>
<evidence type="ECO:0000256" key="8">
    <source>
        <dbReference type="ARBA" id="ARBA00022737"/>
    </source>
</evidence>
<dbReference type="InterPro" id="IPR017981">
    <property type="entry name" value="GPCR_2-like_7TM"/>
</dbReference>
<feature type="disulfide bond" evidence="19">
    <location>
        <begin position="1612"/>
        <end position="1621"/>
    </location>
</feature>
<dbReference type="Gene3D" id="2.60.40.60">
    <property type="entry name" value="Cadherins"/>
    <property type="match status" value="9"/>
</dbReference>
<comment type="subcellular location">
    <subcellularLocation>
        <location evidence="2">Cell membrane</location>
        <topology evidence="2">Multi-pass membrane protein</topology>
    </subcellularLocation>
    <subcellularLocation>
        <location evidence="1">Membrane</location>
        <topology evidence="1">Single-pass membrane protein</topology>
    </subcellularLocation>
</comment>
<feature type="compositionally biased region" description="Polar residues" evidence="20">
    <location>
        <begin position="2679"/>
        <end position="2698"/>
    </location>
</feature>
<dbReference type="Pfam" id="PF00053">
    <property type="entry name" value="EGF_laminin"/>
    <property type="match status" value="1"/>
</dbReference>
<feature type="transmembrane region" description="Helical" evidence="21">
    <location>
        <begin position="2547"/>
        <end position="2567"/>
    </location>
</feature>
<dbReference type="SMART" id="SM00180">
    <property type="entry name" value="EGF_Lam"/>
    <property type="match status" value="2"/>
</dbReference>
<dbReference type="PROSITE" id="PS00010">
    <property type="entry name" value="ASX_HYDROXYL"/>
    <property type="match status" value="1"/>
</dbReference>
<dbReference type="InterPro" id="IPR057244">
    <property type="entry name" value="GAIN_B"/>
</dbReference>
<evidence type="ECO:0000259" key="25">
    <source>
        <dbReference type="PROSITE" id="PS50221"/>
    </source>
</evidence>
<dbReference type="InterPro" id="IPR020894">
    <property type="entry name" value="Cadherin_CS"/>
</dbReference>
<dbReference type="Pfam" id="PF23592">
    <property type="entry name" value="Cadherin_CELSR2_9th"/>
    <property type="match status" value="1"/>
</dbReference>
<keyword evidence="30" id="KW-1185">Reference proteome</keyword>
<dbReference type="SUPFAM" id="SSF49313">
    <property type="entry name" value="Cadherin-like"/>
    <property type="match status" value="9"/>
</dbReference>
<dbReference type="CDD" id="cd00054">
    <property type="entry name" value="EGF_CA"/>
    <property type="match status" value="3"/>
</dbReference>
<dbReference type="CDD" id="cd00055">
    <property type="entry name" value="EGF_Lam"/>
    <property type="match status" value="1"/>
</dbReference>
<evidence type="ECO:0000256" key="22">
    <source>
        <dbReference type="SAM" id="SignalP"/>
    </source>
</evidence>
<dbReference type="SMART" id="SM00179">
    <property type="entry name" value="EGF_CA"/>
    <property type="match status" value="3"/>
</dbReference>
<evidence type="ECO:0000256" key="20">
    <source>
        <dbReference type="SAM" id="MobiDB-lite"/>
    </source>
</evidence>
<feature type="transmembrane region" description="Helical" evidence="21">
    <location>
        <begin position="2328"/>
        <end position="2353"/>
    </location>
</feature>
<feature type="domain" description="EGF-like" evidence="24">
    <location>
        <begin position="1812"/>
        <end position="1847"/>
    </location>
</feature>
<feature type="domain" description="Cadherin" evidence="28">
    <location>
        <begin position="471"/>
        <end position="576"/>
    </location>
</feature>
<dbReference type="Pfam" id="PF02793">
    <property type="entry name" value="HRM"/>
    <property type="match status" value="1"/>
</dbReference>
<keyword evidence="6 21" id="KW-0812">Transmembrane</keyword>
<evidence type="ECO:0000256" key="3">
    <source>
        <dbReference type="ARBA" id="ARBA00022473"/>
    </source>
</evidence>
<dbReference type="InterPro" id="IPR002126">
    <property type="entry name" value="Cadherin-like_dom"/>
</dbReference>
<keyword evidence="14" id="KW-0675">Receptor</keyword>
<evidence type="ECO:0000259" key="23">
    <source>
        <dbReference type="PROSITE" id="PS50025"/>
    </source>
</evidence>
<gene>
    <name evidence="29" type="primary">stan</name>
    <name evidence="29" type="ORF">T07_2204</name>
</gene>
<evidence type="ECO:0000313" key="29">
    <source>
        <dbReference type="EMBL" id="KRX24038.1"/>
    </source>
</evidence>
<dbReference type="Gene3D" id="2.10.25.10">
    <property type="entry name" value="Laminin"/>
    <property type="match status" value="4"/>
</dbReference>
<keyword evidence="10 21" id="KW-1133">Transmembrane helix</keyword>
<dbReference type="Gene3D" id="2.60.120.200">
    <property type="match status" value="2"/>
</dbReference>
<feature type="transmembrane region" description="Helical" evidence="21">
    <location>
        <begin position="2389"/>
        <end position="2413"/>
    </location>
</feature>
<accession>A0A0V0SBJ7</accession>
<dbReference type="PROSITE" id="PS50025">
    <property type="entry name" value="LAM_G_DOMAIN"/>
    <property type="match status" value="1"/>
</dbReference>
<evidence type="ECO:0000256" key="2">
    <source>
        <dbReference type="ARBA" id="ARBA00004651"/>
    </source>
</evidence>
<dbReference type="SMART" id="SM00282">
    <property type="entry name" value="LamG"/>
    <property type="match status" value="2"/>
</dbReference>
<proteinExistence type="predicted"/>
<evidence type="ECO:0000256" key="19">
    <source>
        <dbReference type="PROSITE-ProRule" id="PRU00076"/>
    </source>
</evidence>
<evidence type="ECO:0000256" key="5">
    <source>
        <dbReference type="ARBA" id="ARBA00022536"/>
    </source>
</evidence>
<dbReference type="InterPro" id="IPR001791">
    <property type="entry name" value="Laminin_G"/>
</dbReference>
<dbReference type="InterPro" id="IPR002049">
    <property type="entry name" value="LE_dom"/>
</dbReference>
<dbReference type="PANTHER" id="PTHR24026:SF51">
    <property type="entry name" value="PROTOCADHERIN-LIKE WING POLARITY PROTEIN STAN"/>
    <property type="match status" value="1"/>
</dbReference>
<keyword evidence="5 19" id="KW-0245">EGF-like domain</keyword>
<dbReference type="InterPro" id="IPR000742">
    <property type="entry name" value="EGF"/>
</dbReference>
<dbReference type="Pfam" id="PF02210">
    <property type="entry name" value="Laminin_G_2"/>
    <property type="match status" value="2"/>
</dbReference>
<dbReference type="GO" id="GO:0045597">
    <property type="term" value="P:positive regulation of cell differentiation"/>
    <property type="evidence" value="ECO:0007669"/>
    <property type="project" value="UniProtKB-ARBA"/>
</dbReference>
<evidence type="ECO:0000256" key="14">
    <source>
        <dbReference type="ARBA" id="ARBA00023170"/>
    </source>
</evidence>
<dbReference type="InterPro" id="IPR001879">
    <property type="entry name" value="GPCR_2_extracellular_dom"/>
</dbReference>
<dbReference type="PROSITE" id="PS50026">
    <property type="entry name" value="EGF_3"/>
    <property type="match status" value="3"/>
</dbReference>
<dbReference type="InterPro" id="IPR001881">
    <property type="entry name" value="EGF-like_Ca-bd_dom"/>
</dbReference>
<dbReference type="Pfam" id="PF00028">
    <property type="entry name" value="Cadherin"/>
    <property type="match status" value="8"/>
</dbReference>
<feature type="transmembrane region" description="Helical" evidence="21">
    <location>
        <begin position="2434"/>
        <end position="2453"/>
    </location>
</feature>
<feature type="region of interest" description="Disordered" evidence="20">
    <location>
        <begin position="2679"/>
        <end position="2740"/>
    </location>
</feature>
<evidence type="ECO:0000256" key="10">
    <source>
        <dbReference type="ARBA" id="ARBA00022989"/>
    </source>
</evidence>
<dbReference type="Pfam" id="PF00008">
    <property type="entry name" value="EGF"/>
    <property type="match status" value="1"/>
</dbReference>
<evidence type="ECO:0000256" key="13">
    <source>
        <dbReference type="ARBA" id="ARBA00023157"/>
    </source>
</evidence>
<dbReference type="InterPro" id="IPR000203">
    <property type="entry name" value="GPS"/>
</dbReference>
<dbReference type="PROSITE" id="PS00022">
    <property type="entry name" value="EGF_1"/>
    <property type="match status" value="2"/>
</dbReference>
<dbReference type="SMART" id="SM00112">
    <property type="entry name" value="CA"/>
    <property type="match status" value="9"/>
</dbReference>
<dbReference type="GO" id="GO:0004930">
    <property type="term" value="F:G protein-coupled receptor activity"/>
    <property type="evidence" value="ECO:0007669"/>
    <property type="project" value="UniProtKB-KW"/>
</dbReference>
<keyword evidence="7 22" id="KW-0732">Signal</keyword>
<dbReference type="FunFam" id="2.60.40.60:FF:000033">
    <property type="entry name" value="FAT atypical cadherin 1"/>
    <property type="match status" value="1"/>
</dbReference>
<keyword evidence="9 18" id="KW-0106">Calcium</keyword>
<evidence type="ECO:0000256" key="12">
    <source>
        <dbReference type="ARBA" id="ARBA00023136"/>
    </source>
</evidence>
<feature type="domain" description="Cadherin" evidence="28">
    <location>
        <begin position="577"/>
        <end position="680"/>
    </location>
</feature>
<name>A0A0V0SBJ7_9BILA</name>
<feature type="domain" description="Laminin G" evidence="23">
    <location>
        <begin position="1382"/>
        <end position="1590"/>
    </location>
</feature>
<dbReference type="GO" id="GO:0030855">
    <property type="term" value="P:epithelial cell differentiation"/>
    <property type="evidence" value="ECO:0007669"/>
    <property type="project" value="UniProtKB-ARBA"/>
</dbReference>
<feature type="compositionally biased region" description="Polar residues" evidence="20">
    <location>
        <begin position="2728"/>
        <end position="2737"/>
    </location>
</feature>
<evidence type="ECO:0000256" key="17">
    <source>
        <dbReference type="ARBA" id="ARBA00023292"/>
    </source>
</evidence>
<evidence type="ECO:0000259" key="26">
    <source>
        <dbReference type="PROSITE" id="PS50227"/>
    </source>
</evidence>
<dbReference type="PANTHER" id="PTHR24026">
    <property type="entry name" value="FAT ATYPICAL CADHERIN-RELATED"/>
    <property type="match status" value="1"/>
</dbReference>
<feature type="domain" description="G-protein coupled receptors family 2 profile 2" evidence="27">
    <location>
        <begin position="2326"/>
        <end position="2489"/>
    </location>
</feature>
<dbReference type="InterPro" id="IPR032471">
    <property type="entry name" value="AGRL2-4_GAIN_subdom_A"/>
</dbReference>
<keyword evidence="17" id="KW-0424">Laminin EGF-like domain</keyword>
<dbReference type="GO" id="GO:0009653">
    <property type="term" value="P:anatomical structure morphogenesis"/>
    <property type="evidence" value="ECO:0007669"/>
    <property type="project" value="UniProtKB-ARBA"/>
</dbReference>
<keyword evidence="3" id="KW-0217">Developmental protein</keyword>
<feature type="domain" description="G-protein coupled receptors family 2 profile 1" evidence="26">
    <location>
        <begin position="1940"/>
        <end position="2015"/>
    </location>
</feature>
<keyword evidence="11" id="KW-0297">G-protein coupled receptor</keyword>
<dbReference type="FunFam" id="2.60.40.60:FF:000020">
    <property type="entry name" value="Dachsous cadherin-related 1b"/>
    <property type="match status" value="3"/>
</dbReference>
<feature type="domain" description="Cadherin" evidence="28">
    <location>
        <begin position="784"/>
        <end position="889"/>
    </location>
</feature>
<dbReference type="Pfam" id="PF00002">
    <property type="entry name" value="7tm_2"/>
    <property type="match status" value="1"/>
</dbReference>
<evidence type="ECO:0000256" key="11">
    <source>
        <dbReference type="ARBA" id="ARBA00023040"/>
    </source>
</evidence>
<feature type="domain" description="Cadherin" evidence="28">
    <location>
        <begin position="890"/>
        <end position="997"/>
    </location>
</feature>
<sequence length="2770" mass="311077">MLAGVLCCSLLFQASLFSSAAVHPQSTLLRKVLYVNSTCIGAGGPVFPSFDRWLLKRFNVPVTAVKNIHLAPSRTFLFSNGHLYLKNSICLGKWFITTVDGELSTGEEEGTVSAFSVQLKLRRRRRASRHRRAQSNDGDQWSGFSKSRYEVSVLEEQEPPISLLNFAQLSSAANVETVSSCSVTGAGNVQSQNLFTVEKETGRLITTGRLDREQADKHTLRITCYEMTSNGRRSTTAIVVVNVLDLNDHEPVFERSNYAASISESVEPGTTVLHVHAQDEDAGRNGRIQYSVQRTNPETPLPFSLGSDDGVLRVEKPLDRETCPFYRFEVLACDQPLTITERLCAKALVEVTVDDENDNAPEFEQSSYVVEIDENLDPNDKPVIANVMARDRDFGHNGEVKYSIVSGNAEGRFSIDYNTGEVRLVDRVDYRQTDHYELVIRAQDSATFSLSNTTLLEIRIRDVNDHAPQFYAPVFQESVREDVPVGYRLLRLAAYDLDSGRNSEIRFRFTGPEANNCPLEVDSVTGWVTVAKPLDHELEPTIELQVEAVDSGNPPLASNAKLIVNVLDVDDNVPVFPEKQLNVSVPETARRGSLLLRIAAHDPDNNSGRLQYSIISGNDDRAFILLNEENNYCSLAVDQPLSYTSKPIHVLSIKVTDSAGHWDTMTVRVQVEDVNSAPTFAEHSSTIHVRESEPVGSTVTVVRAIDPDDGENARLQYQLEGGEPVFAIEPSTGVLFVNGTLDRENQSRFKLKVIATDHGQPPLSGSMDLEVVLDDVNDNAPVFSRTRYVTNVSEDAAVGVSLLHLTATDSDYGINSRITYHFSDEDPENDAFQIDPSSGVVRVARPLDRERRAVYEITVLAKDKGEPPLIGRTTLVINVDDVNDNAPKFDREAYQFEVYENVPIGTIVGHVLAVDPDVGEHALVSYKILGGDDAAAFEIHSPMSKSEGMDLVTRTELDFESDRRTYQFHIQASSGQLSSMAEVLVRILDLNDHEPVFNDFYLVVYNHESDPWNKDLSKRPIGRVPAFDLDLNDTLYYKIAAGNEADLIQLDSNTGELRLSAALNTNRRIRLLLLIQVSDGINAVQATCTVIVEMITNSALLNSVTFRISGLTMNSFLNPTAYGRLLDSLSALIPSDRRDVLIFSVRQDNELHGEPTLNVSLVLRKANSDRFLSGEELHELVDFNRKRLSEASNLNILPLADELCSREPCLNNERCRNVLKFDGTGDFIVTENFIFKPVHCISTFICECPIGFAELSKQRPGCNIEINLCYSSPCKAGGTCLSRENGYSCICRPDFTDEAAVLAMPGSWLPLNQSRRCWTSRMKRKTNLKNCLLGKNCEFPISNSYCIADICHGGSICTLVQGKQKCQNCTYDADSTNEYCELTTRTFQPNSFVEFPTLNQRNRFNITFQFTTTVLDGMLFYAGRQKAENDFIALELANGRLKLSMSLGESDTKVLNLDSDYTLNDGQWHKVQVIYFNRTVTLILDDCDPFLALNPNRIFRYSQCAAHMELKLDEKCNDPMVPCYRFLDITSPLYLGGLPSRNRHQRFRIMPVGFVGCMSHLYIDHKMINLNHYISNQMTVPGCAAMTKNCRRNPCQRNSACQGIWEDYICKCPTDYAGKNCSDYVGKPISLPTSSSSVSFKVPPHAEIPLVFGIQFRTAQTDADIVVVELTSGKKIILQITDQLASVTLERKHQQLAQRLVSDSKWHSLLCEMQNDQIILNVDYVYQLTIPLSEKLNGIVKKIKINISSSNNNNNHNHPSNPFTGCLKGAFVDKPMQNKKAYLQILHQKNIIKQCTLPDNFCPKRDADGYCMNLCTLHPCLNGGTCNDQWNSYVCQCVENFTGRNCEHRLSTIGGRCPKGWWGNSTCGPCNCDTTKGYDANCDKYTGICKCTDKTYFDDEKKQCTPCNCFYPAGALNMSCNSETGQCHCRGNAVGKRCDICADPRAQISRISGYCEIVTNGCPENWMSDILWPAMKTNRTSTKPCPRGWQGRATRYCNEKGFWGKPRLENCTTAEFQTLENKIKDLQSNFKIDPITITAVAEKLKNATQRKSLYGHDLFAVGRILLKILTLELSDQHALPVAYQHDRNFASNIIASLDEAFSVNIRQNAGDADGQFLEQTLELVNQFHDYGIKIAAYQQKSHVDSMEYTGKSVVYAIQTVDLKNSDFQRTATLGRSKKSVAIQLDIQPEVKDLHKARTLFYAVYENAYDAEVQKLRPSFAECNVHNIHSPLLSVGVIDNVGKQVISIEKPAFFTFPLPSWMKNNYLIPFCMFWNAKNTYNDDDDKSEPKWSTQGCYVDYFNRSHVICACNHLSTFAVSMRDFMTTDTVLSYFALTVTTLSMVIILTIFVCLIFTKQRENVSRNASMLISIFCYGISILLFDMFSRASNFVLKCSVIGNALLFVNVALFTWLVVVPVEIFKTSTPLKQTNNYHSWLRHMLIWTIPTVYIAIRILKDSFKATHEECWFSFYDPTLIFFAAPVVVLMLLSLYASTMALIFDCKHKQKLFPNGSKNRLYIFICFQLGTVAQWWFSYFAFNLTSYGLYYTYYGMSLVNMPLGAFLVFSIIVINAQTSRKANQCNTKQTADADLWLSMNVSQFEMSMKQSTVSDACYAEESTETDRLMMTTVDGHEIHQFSCEDMKLQNLNHDEKIYWRKAYAEQQPLDSSRVYLLEKVCNSENSQRYPENSWPKLSTQTQGYNSPRGRPVALITGTNRSQMDGLPSRRPSIGRSPTSPSSGHISPAILSSPIKVLQYGTSAHSSPVLEIGEKLDR</sequence>
<dbReference type="PRINTS" id="PR00205">
    <property type="entry name" value="CADHERIN"/>
</dbReference>
<feature type="transmembrane region" description="Helical" evidence="21">
    <location>
        <begin position="2365"/>
        <end position="2383"/>
    </location>
</feature>
<feature type="domain" description="GAIN-B" evidence="25">
    <location>
        <begin position="2158"/>
        <end position="2325"/>
    </location>
</feature>
<feature type="domain" description="Cadherin" evidence="28">
    <location>
        <begin position="681"/>
        <end position="783"/>
    </location>
</feature>
<evidence type="ECO:0000259" key="27">
    <source>
        <dbReference type="PROSITE" id="PS50261"/>
    </source>
</evidence>
<evidence type="ECO:0000259" key="24">
    <source>
        <dbReference type="PROSITE" id="PS50026"/>
    </source>
</evidence>
<dbReference type="SUPFAM" id="SSF49899">
    <property type="entry name" value="Concanavalin A-like lectins/glucanases"/>
    <property type="match status" value="2"/>
</dbReference>
<dbReference type="PROSITE" id="PS50268">
    <property type="entry name" value="CADHERIN_2"/>
    <property type="match status" value="9"/>
</dbReference>
<dbReference type="CDD" id="cd00110">
    <property type="entry name" value="LamG"/>
    <property type="match status" value="1"/>
</dbReference>
<evidence type="ECO:0000256" key="4">
    <source>
        <dbReference type="ARBA" id="ARBA00022475"/>
    </source>
</evidence>
<evidence type="ECO:0000259" key="28">
    <source>
        <dbReference type="PROSITE" id="PS50268"/>
    </source>
</evidence>
<dbReference type="InterPro" id="IPR000152">
    <property type="entry name" value="EGF-type_Asp/Asn_hydroxyl_site"/>
</dbReference>
<dbReference type="InterPro" id="IPR046338">
    <property type="entry name" value="GAIN_dom_sf"/>
</dbReference>
<evidence type="ECO:0000256" key="16">
    <source>
        <dbReference type="ARBA" id="ARBA00023224"/>
    </source>
</evidence>
<keyword evidence="15" id="KW-0325">Glycoprotein</keyword>
<keyword evidence="13 19" id="KW-1015">Disulfide bond</keyword>
<evidence type="ECO:0000256" key="18">
    <source>
        <dbReference type="PROSITE-ProRule" id="PRU00043"/>
    </source>
</evidence>
<dbReference type="PROSITE" id="PS00232">
    <property type="entry name" value="CADHERIN_1"/>
    <property type="match status" value="5"/>
</dbReference>
<keyword evidence="4" id="KW-1003">Cell membrane</keyword>
<feature type="domain" description="Cadherin" evidence="28">
    <location>
        <begin position="137"/>
        <end position="253"/>
    </location>
</feature>
<dbReference type="OrthoDB" id="26203at2759"/>
<feature type="transmembrane region" description="Helical" evidence="21">
    <location>
        <begin position="2514"/>
        <end position="2535"/>
    </location>
</feature>
<dbReference type="Gene3D" id="4.10.1240.10">
    <property type="entry name" value="GPCR, family 2, extracellular hormone receptor domain"/>
    <property type="match status" value="1"/>
</dbReference>
<evidence type="ECO:0000313" key="30">
    <source>
        <dbReference type="Proteomes" id="UP000054630"/>
    </source>
</evidence>
<dbReference type="Pfam" id="PF16489">
    <property type="entry name" value="GAIN"/>
    <property type="match status" value="1"/>
</dbReference>
<dbReference type="PROSITE" id="PS50261">
    <property type="entry name" value="G_PROTEIN_RECEP_F2_4"/>
    <property type="match status" value="1"/>
</dbReference>
<organism evidence="29 30">
    <name type="scientific">Trichinella nelsoni</name>
    <dbReference type="NCBI Taxonomy" id="6336"/>
    <lineage>
        <taxon>Eukaryota</taxon>
        <taxon>Metazoa</taxon>
        <taxon>Ecdysozoa</taxon>
        <taxon>Nematoda</taxon>
        <taxon>Enoplea</taxon>
        <taxon>Dorylaimia</taxon>
        <taxon>Trichinellida</taxon>
        <taxon>Trichinellidae</taxon>
        <taxon>Trichinella</taxon>
    </lineage>
</organism>
<feature type="disulfide bond" evidence="19">
    <location>
        <begin position="1837"/>
        <end position="1846"/>
    </location>
</feature>
<dbReference type="GO" id="GO:0005509">
    <property type="term" value="F:calcium ion binding"/>
    <property type="evidence" value="ECO:0007669"/>
    <property type="project" value="UniProtKB-UniRule"/>
</dbReference>
<comment type="caution">
    <text evidence="29">The sequence shown here is derived from an EMBL/GenBank/DDBJ whole genome shotgun (WGS) entry which is preliminary data.</text>
</comment>
<dbReference type="InterPro" id="IPR056286">
    <property type="entry name" value="Cadherin_CELSR1-3_9th"/>
</dbReference>
<evidence type="ECO:0000256" key="7">
    <source>
        <dbReference type="ARBA" id="ARBA00022729"/>
    </source>
</evidence>
<feature type="domain" description="EGF-like" evidence="24">
    <location>
        <begin position="1586"/>
        <end position="1622"/>
    </location>
</feature>
<dbReference type="CDD" id="cd11304">
    <property type="entry name" value="Cadherin_repeat"/>
    <property type="match status" value="8"/>
</dbReference>
<dbReference type="InterPro" id="IPR036445">
    <property type="entry name" value="GPCR_2_extracell_dom_sf"/>
</dbReference>
<dbReference type="FunFam" id="2.60.40.60:FF:000013">
    <property type="entry name" value="Cadherin EGF LAG seven-pass G-type receptor"/>
    <property type="match status" value="1"/>
</dbReference>
<dbReference type="SMART" id="SM00008">
    <property type="entry name" value="HormR"/>
    <property type="match status" value="1"/>
</dbReference>
<evidence type="ECO:0000256" key="15">
    <source>
        <dbReference type="ARBA" id="ARBA00023180"/>
    </source>
</evidence>
<dbReference type="Pfam" id="PF01825">
    <property type="entry name" value="GPS"/>
    <property type="match status" value="1"/>
</dbReference>
<feature type="transmembrane region" description="Helical" evidence="21">
    <location>
        <begin position="2473"/>
        <end position="2494"/>
    </location>
</feature>
<dbReference type="Proteomes" id="UP000054630">
    <property type="component" value="Unassembled WGS sequence"/>
</dbReference>
<dbReference type="PROSITE" id="PS50227">
    <property type="entry name" value="G_PROTEIN_RECEP_F2_3"/>
    <property type="match status" value="1"/>
</dbReference>
<dbReference type="FunFam" id="2.10.25.10:FF:000012">
    <property type="entry name" value="Delta-like protein"/>
    <property type="match status" value="1"/>
</dbReference>
<dbReference type="PROSITE" id="PS50221">
    <property type="entry name" value="GAIN_B"/>
    <property type="match status" value="1"/>
</dbReference>
<keyword evidence="8" id="KW-0677">Repeat</keyword>
<dbReference type="InterPro" id="IPR015919">
    <property type="entry name" value="Cadherin-like_sf"/>
</dbReference>
<dbReference type="GO" id="GO:0007156">
    <property type="term" value="P:homophilic cell adhesion via plasma membrane adhesion molecules"/>
    <property type="evidence" value="ECO:0007669"/>
    <property type="project" value="InterPro"/>
</dbReference>
<evidence type="ECO:0000256" key="21">
    <source>
        <dbReference type="SAM" id="Phobius"/>
    </source>
</evidence>
<dbReference type="STRING" id="6336.A0A0V0SBJ7"/>
<keyword evidence="16" id="KW-0807">Transducer</keyword>
<feature type="domain" description="Cadherin" evidence="28">
    <location>
        <begin position="1021"/>
        <end position="1121"/>
    </location>
</feature>
<evidence type="ECO:0000256" key="9">
    <source>
        <dbReference type="ARBA" id="ARBA00022837"/>
    </source>
</evidence>
<dbReference type="Gene3D" id="1.20.1070.10">
    <property type="entry name" value="Rhodopsin 7-helix transmembrane proteins"/>
    <property type="match status" value="1"/>
</dbReference>
<feature type="domain" description="Cadherin" evidence="28">
    <location>
        <begin position="254"/>
        <end position="363"/>
    </location>
</feature>
<feature type="signal peptide" evidence="22">
    <location>
        <begin position="1"/>
        <end position="20"/>
    </location>
</feature>
<protein>
    <submittedName>
        <fullName evidence="29">Protocadherin-like wing polarity protein stan</fullName>
    </submittedName>
</protein>
<keyword evidence="12 21" id="KW-0472">Membrane</keyword>
<dbReference type="EMBL" id="JYDL01000020">
    <property type="protein sequence ID" value="KRX24038.1"/>
    <property type="molecule type" value="Genomic_DNA"/>
</dbReference>
<reference evidence="29 30" key="1">
    <citation type="submission" date="2015-01" db="EMBL/GenBank/DDBJ databases">
        <title>Evolution of Trichinella species and genotypes.</title>
        <authorList>
            <person name="Korhonen P.K."/>
            <person name="Edoardo P."/>
            <person name="Giuseppe L.R."/>
            <person name="Gasser R.B."/>
        </authorList>
    </citation>
    <scope>NUCLEOTIDE SEQUENCE [LARGE SCALE GENOMIC DNA]</scope>
    <source>
        <strain evidence="29">ISS37</strain>
    </source>
</reference>
<evidence type="ECO:0000256" key="1">
    <source>
        <dbReference type="ARBA" id="ARBA00004167"/>
    </source>
</evidence>
<feature type="domain" description="Cadherin" evidence="28">
    <location>
        <begin position="364"/>
        <end position="470"/>
    </location>
</feature>
<comment type="caution">
    <text evidence="19">Lacks conserved residue(s) required for the propagation of feature annotation.</text>
</comment>
<dbReference type="InterPro" id="IPR013320">
    <property type="entry name" value="ConA-like_dom_sf"/>
</dbReference>
<feature type="domain" description="EGF-like" evidence="24">
    <location>
        <begin position="1265"/>
        <end position="1301"/>
    </location>
</feature>
<dbReference type="GO" id="GO:0005886">
    <property type="term" value="C:plasma membrane"/>
    <property type="evidence" value="ECO:0007669"/>
    <property type="project" value="UniProtKB-SubCell"/>
</dbReference>
<dbReference type="SUPFAM" id="SSF57196">
    <property type="entry name" value="EGF/Laminin"/>
    <property type="match status" value="2"/>
</dbReference>
<dbReference type="Gene3D" id="2.60.220.50">
    <property type="match status" value="1"/>
</dbReference>
<dbReference type="InterPro" id="IPR000832">
    <property type="entry name" value="GPCR_2_secretin-like"/>
</dbReference>